<dbReference type="EMBL" id="GBXM01106950">
    <property type="protein sequence ID" value="JAH01627.1"/>
    <property type="molecule type" value="Transcribed_RNA"/>
</dbReference>
<protein>
    <submittedName>
        <fullName evidence="1">Uncharacterized protein</fullName>
    </submittedName>
</protein>
<reference evidence="1" key="2">
    <citation type="journal article" date="2015" name="Fish Shellfish Immunol.">
        <title>Early steps in the European eel (Anguilla anguilla)-Vibrio vulnificus interaction in the gills: Role of the RtxA13 toxin.</title>
        <authorList>
            <person name="Callol A."/>
            <person name="Pajuelo D."/>
            <person name="Ebbesson L."/>
            <person name="Teles M."/>
            <person name="MacKenzie S."/>
            <person name="Amaro C."/>
        </authorList>
    </citation>
    <scope>NUCLEOTIDE SEQUENCE</scope>
</reference>
<reference evidence="1" key="1">
    <citation type="submission" date="2014-11" db="EMBL/GenBank/DDBJ databases">
        <authorList>
            <person name="Amaro Gonzalez C."/>
        </authorList>
    </citation>
    <scope>NUCLEOTIDE SEQUENCE</scope>
</reference>
<proteinExistence type="predicted"/>
<organism evidence="1">
    <name type="scientific">Anguilla anguilla</name>
    <name type="common">European freshwater eel</name>
    <name type="synonym">Muraena anguilla</name>
    <dbReference type="NCBI Taxonomy" id="7936"/>
    <lineage>
        <taxon>Eukaryota</taxon>
        <taxon>Metazoa</taxon>
        <taxon>Chordata</taxon>
        <taxon>Craniata</taxon>
        <taxon>Vertebrata</taxon>
        <taxon>Euteleostomi</taxon>
        <taxon>Actinopterygii</taxon>
        <taxon>Neopterygii</taxon>
        <taxon>Teleostei</taxon>
        <taxon>Anguilliformes</taxon>
        <taxon>Anguillidae</taxon>
        <taxon>Anguilla</taxon>
    </lineage>
</organism>
<accession>A0A0E9PBH0</accession>
<sequence>MVSAHSDGMYNSKSHIKEK</sequence>
<dbReference type="AlphaFoldDB" id="A0A0E9PBH0"/>
<evidence type="ECO:0000313" key="1">
    <source>
        <dbReference type="EMBL" id="JAH01627.1"/>
    </source>
</evidence>
<name>A0A0E9PBH0_ANGAN</name>